<dbReference type="Proteomes" id="UP000193411">
    <property type="component" value="Unassembled WGS sequence"/>
</dbReference>
<protein>
    <submittedName>
        <fullName evidence="2">Uncharacterized protein</fullName>
    </submittedName>
</protein>
<evidence type="ECO:0000256" key="1">
    <source>
        <dbReference type="SAM" id="MobiDB-lite"/>
    </source>
</evidence>
<sequence>MMAPSPIASSPAASVISELPCEDIPSQLPSAVASPIHGPIKSPAAEPVAESPSLVQRLPVTPSNTATPSLAPVRQLIPDGITSLPADPIPEDAYEDDFSDFGAGETASHASSKSNSANHSRSSTQQSAANIEVGATDSEPESDAEDEESSHDDESHSALSKSSIPTLAEAVSAEPRLIGANNQPLKSVIARPLVSMHEASDIDEDIDEEIEVFEDESEAAD</sequence>
<feature type="compositionally biased region" description="Acidic residues" evidence="1">
    <location>
        <begin position="89"/>
        <end position="99"/>
    </location>
</feature>
<proteinExistence type="predicted"/>
<gene>
    <name evidence="2" type="ORF">BCR44DRAFT_257926</name>
</gene>
<comment type="caution">
    <text evidence="2">The sequence shown here is derived from an EMBL/GenBank/DDBJ whole genome shotgun (WGS) entry which is preliminary data.</text>
</comment>
<feature type="non-terminal residue" evidence="2">
    <location>
        <position position="221"/>
    </location>
</feature>
<evidence type="ECO:0000313" key="2">
    <source>
        <dbReference type="EMBL" id="ORZ31840.1"/>
    </source>
</evidence>
<organism evidence="2 3">
    <name type="scientific">Catenaria anguillulae PL171</name>
    <dbReference type="NCBI Taxonomy" id="765915"/>
    <lineage>
        <taxon>Eukaryota</taxon>
        <taxon>Fungi</taxon>
        <taxon>Fungi incertae sedis</taxon>
        <taxon>Blastocladiomycota</taxon>
        <taxon>Blastocladiomycetes</taxon>
        <taxon>Blastocladiales</taxon>
        <taxon>Catenariaceae</taxon>
        <taxon>Catenaria</taxon>
    </lineage>
</organism>
<feature type="compositionally biased region" description="Acidic residues" evidence="1">
    <location>
        <begin position="138"/>
        <end position="151"/>
    </location>
</feature>
<reference evidence="2 3" key="1">
    <citation type="submission" date="2016-07" db="EMBL/GenBank/DDBJ databases">
        <title>Pervasive Adenine N6-methylation of Active Genes in Fungi.</title>
        <authorList>
            <consortium name="DOE Joint Genome Institute"/>
            <person name="Mondo S.J."/>
            <person name="Dannebaum R.O."/>
            <person name="Kuo R.C."/>
            <person name="Labutti K."/>
            <person name="Haridas S."/>
            <person name="Kuo A."/>
            <person name="Salamov A."/>
            <person name="Ahrendt S.R."/>
            <person name="Lipzen A."/>
            <person name="Sullivan W."/>
            <person name="Andreopoulos W.B."/>
            <person name="Clum A."/>
            <person name="Lindquist E."/>
            <person name="Daum C."/>
            <person name="Ramamoorthy G.K."/>
            <person name="Gryganskyi A."/>
            <person name="Culley D."/>
            <person name="Magnuson J.K."/>
            <person name="James T.Y."/>
            <person name="O'Malley M.A."/>
            <person name="Stajich J.E."/>
            <person name="Spatafora J.W."/>
            <person name="Visel A."/>
            <person name="Grigoriev I.V."/>
        </authorList>
    </citation>
    <scope>NUCLEOTIDE SEQUENCE [LARGE SCALE GENOMIC DNA]</scope>
    <source>
        <strain evidence="2 3">PL171</strain>
    </source>
</reference>
<feature type="region of interest" description="Disordered" evidence="1">
    <location>
        <begin position="28"/>
        <end position="167"/>
    </location>
</feature>
<keyword evidence="3" id="KW-1185">Reference proteome</keyword>
<dbReference type="EMBL" id="MCFL01000054">
    <property type="protein sequence ID" value="ORZ31840.1"/>
    <property type="molecule type" value="Genomic_DNA"/>
</dbReference>
<accession>A0A1Y2HB75</accession>
<evidence type="ECO:0000313" key="3">
    <source>
        <dbReference type="Proteomes" id="UP000193411"/>
    </source>
</evidence>
<name>A0A1Y2HB75_9FUNG</name>
<feature type="compositionally biased region" description="Low complexity" evidence="1">
    <location>
        <begin position="107"/>
        <end position="123"/>
    </location>
</feature>
<dbReference type="AlphaFoldDB" id="A0A1Y2HB75"/>